<name>A0ABS6FE68_9FIRM</name>
<feature type="transmembrane region" description="Helical" evidence="1">
    <location>
        <begin position="161"/>
        <end position="179"/>
    </location>
</feature>
<protein>
    <recommendedName>
        <fullName evidence="4">Membrane protein YczE</fullName>
    </recommendedName>
</protein>
<evidence type="ECO:0000313" key="2">
    <source>
        <dbReference type="EMBL" id="MBU5668481.1"/>
    </source>
</evidence>
<gene>
    <name evidence="2" type="ORF">KQI68_01365</name>
</gene>
<proteinExistence type="predicted"/>
<feature type="transmembrane region" description="Helical" evidence="1">
    <location>
        <begin position="12"/>
        <end position="32"/>
    </location>
</feature>
<feature type="transmembrane region" description="Helical" evidence="1">
    <location>
        <begin position="52"/>
        <end position="71"/>
    </location>
</feature>
<keyword evidence="1" id="KW-1133">Transmembrane helix</keyword>
<dbReference type="InterPro" id="IPR038750">
    <property type="entry name" value="YczE/YyaS-like"/>
</dbReference>
<feature type="transmembrane region" description="Helical" evidence="1">
    <location>
        <begin position="107"/>
        <end position="130"/>
    </location>
</feature>
<dbReference type="Pfam" id="PF19700">
    <property type="entry name" value="DUF6198"/>
    <property type="match status" value="1"/>
</dbReference>
<dbReference type="EMBL" id="JAHLQO010000001">
    <property type="protein sequence ID" value="MBU5668481.1"/>
    <property type="molecule type" value="Genomic_DNA"/>
</dbReference>
<dbReference type="PANTHER" id="PTHR40078">
    <property type="entry name" value="INTEGRAL MEMBRANE PROTEIN-RELATED"/>
    <property type="match status" value="1"/>
</dbReference>
<evidence type="ECO:0000313" key="3">
    <source>
        <dbReference type="Proteomes" id="UP000783742"/>
    </source>
</evidence>
<accession>A0ABS6FE68</accession>
<evidence type="ECO:0008006" key="4">
    <source>
        <dbReference type="Google" id="ProtNLM"/>
    </source>
</evidence>
<dbReference type="PANTHER" id="PTHR40078:SF1">
    <property type="entry name" value="INTEGRAL MEMBRANE PROTEIN"/>
    <property type="match status" value="1"/>
</dbReference>
<dbReference type="Proteomes" id="UP000783742">
    <property type="component" value="Unassembled WGS sequence"/>
</dbReference>
<dbReference type="RefSeq" id="WP_216548248.1">
    <property type="nucleotide sequence ID" value="NZ_JAHLQO010000001.1"/>
</dbReference>
<keyword evidence="3" id="KW-1185">Reference proteome</keyword>
<keyword evidence="1" id="KW-0812">Transmembrane</keyword>
<evidence type="ECO:0000256" key="1">
    <source>
        <dbReference type="SAM" id="Phobius"/>
    </source>
</evidence>
<organism evidence="2 3">
    <name type="scientific">Peptoniphilus ovalis</name>
    <dbReference type="NCBI Taxonomy" id="2841503"/>
    <lineage>
        <taxon>Bacteria</taxon>
        <taxon>Bacillati</taxon>
        <taxon>Bacillota</taxon>
        <taxon>Tissierellia</taxon>
        <taxon>Tissierellales</taxon>
        <taxon>Peptoniphilaceae</taxon>
        <taxon>Peptoniphilus</taxon>
    </lineage>
</organism>
<feature type="transmembrane region" description="Helical" evidence="1">
    <location>
        <begin position="185"/>
        <end position="203"/>
    </location>
</feature>
<sequence length="217" mass="24539">MKAKTIIIKSLIYILGLFIMAIGVRISLNSGLGITPINSFPYTVSKVINVSLGKMVIVLFIIMLILQIIILKNEFKIYNLSQLLFSTLFGFFIDYAEFFVGDFKIPTYFGSLLMILMSVLLTAIGFNFYLSVNLINMPVEGFIQAVNKKYFKDKTFGDIKMVFDITMVSLAIIISLIFLGKIEGIREGTIISAIFVGFFVKKFSKYIEPIVKKIEQI</sequence>
<keyword evidence="1" id="KW-0472">Membrane</keyword>
<reference evidence="2 3" key="1">
    <citation type="submission" date="2021-06" db="EMBL/GenBank/DDBJ databases">
        <authorList>
            <person name="Sun Q."/>
            <person name="Li D."/>
        </authorList>
    </citation>
    <scope>NUCLEOTIDE SEQUENCE [LARGE SCALE GENOMIC DNA]</scope>
    <source>
        <strain evidence="2 3">MSJ-1</strain>
    </source>
</reference>
<comment type="caution">
    <text evidence="2">The sequence shown here is derived from an EMBL/GenBank/DDBJ whole genome shotgun (WGS) entry which is preliminary data.</text>
</comment>
<feature type="transmembrane region" description="Helical" evidence="1">
    <location>
        <begin position="83"/>
        <end position="101"/>
    </location>
</feature>